<feature type="non-terminal residue" evidence="3">
    <location>
        <position position="110"/>
    </location>
</feature>
<proteinExistence type="predicted"/>
<gene>
    <name evidence="3" type="ORF">EZS28_049428</name>
</gene>
<feature type="domain" description="RRM" evidence="2">
    <location>
        <begin position="5"/>
        <end position="81"/>
    </location>
</feature>
<dbReference type="AlphaFoldDB" id="A0A5J4TC53"/>
<organism evidence="3 4">
    <name type="scientific">Streblomastix strix</name>
    <dbReference type="NCBI Taxonomy" id="222440"/>
    <lineage>
        <taxon>Eukaryota</taxon>
        <taxon>Metamonada</taxon>
        <taxon>Preaxostyla</taxon>
        <taxon>Oxymonadida</taxon>
        <taxon>Streblomastigidae</taxon>
        <taxon>Streblomastix</taxon>
    </lineage>
</organism>
<accession>A0A5J4TC53</accession>
<dbReference type="InterPro" id="IPR012677">
    <property type="entry name" value="Nucleotide-bd_a/b_plait_sf"/>
</dbReference>
<evidence type="ECO:0000313" key="4">
    <source>
        <dbReference type="Proteomes" id="UP000324800"/>
    </source>
</evidence>
<dbReference type="PROSITE" id="PS50102">
    <property type="entry name" value="RRM"/>
    <property type="match status" value="1"/>
</dbReference>
<dbReference type="Gene3D" id="3.30.70.330">
    <property type="match status" value="1"/>
</dbReference>
<dbReference type="EMBL" id="SNRW01035264">
    <property type="protein sequence ID" value="KAA6355045.1"/>
    <property type="molecule type" value="Genomic_DNA"/>
</dbReference>
<reference evidence="3 4" key="1">
    <citation type="submission" date="2019-03" db="EMBL/GenBank/DDBJ databases">
        <title>Single cell metagenomics reveals metabolic interactions within the superorganism composed of flagellate Streblomastix strix and complex community of Bacteroidetes bacteria on its surface.</title>
        <authorList>
            <person name="Treitli S.C."/>
            <person name="Kolisko M."/>
            <person name="Husnik F."/>
            <person name="Keeling P."/>
            <person name="Hampl V."/>
        </authorList>
    </citation>
    <scope>NUCLEOTIDE SEQUENCE [LARGE SCALE GENOMIC DNA]</scope>
    <source>
        <strain evidence="3">ST1C</strain>
    </source>
</reference>
<dbReference type="PANTHER" id="PTHR32343">
    <property type="entry name" value="SERINE/ARGININE-RICH SPLICING FACTOR"/>
    <property type="match status" value="1"/>
</dbReference>
<dbReference type="SMART" id="SM00360">
    <property type="entry name" value="RRM"/>
    <property type="match status" value="1"/>
</dbReference>
<keyword evidence="1" id="KW-0694">RNA-binding</keyword>
<dbReference type="CDD" id="cd00590">
    <property type="entry name" value="RRM_SF"/>
    <property type="match status" value="1"/>
</dbReference>
<sequence>MSGKKSIYVSSLHPQFNPEQLREIFGSFGNILDVRVHPDPSNGLAMCVIDFDKAESATAACQMNGQALFENTAITVAPVGPSTELVFKPVDLSLSQQLQANRPLAQRALT</sequence>
<dbReference type="Pfam" id="PF00076">
    <property type="entry name" value="RRM_1"/>
    <property type="match status" value="1"/>
</dbReference>
<evidence type="ECO:0000259" key="2">
    <source>
        <dbReference type="PROSITE" id="PS50102"/>
    </source>
</evidence>
<name>A0A5J4TC53_9EUKA</name>
<dbReference type="PANTHER" id="PTHR32343:SF22">
    <property type="entry name" value="LD29830P"/>
    <property type="match status" value="1"/>
</dbReference>
<dbReference type="GO" id="GO:0003723">
    <property type="term" value="F:RNA binding"/>
    <property type="evidence" value="ECO:0007669"/>
    <property type="project" value="UniProtKB-UniRule"/>
</dbReference>
<evidence type="ECO:0000313" key="3">
    <source>
        <dbReference type="EMBL" id="KAA6355045.1"/>
    </source>
</evidence>
<dbReference type="Proteomes" id="UP000324800">
    <property type="component" value="Unassembled WGS sequence"/>
</dbReference>
<dbReference type="SUPFAM" id="SSF54928">
    <property type="entry name" value="RNA-binding domain, RBD"/>
    <property type="match status" value="1"/>
</dbReference>
<dbReference type="InterPro" id="IPR000504">
    <property type="entry name" value="RRM_dom"/>
</dbReference>
<dbReference type="OrthoDB" id="439808at2759"/>
<dbReference type="InterPro" id="IPR035979">
    <property type="entry name" value="RBD_domain_sf"/>
</dbReference>
<protein>
    <recommendedName>
        <fullName evidence="2">RRM domain-containing protein</fullName>
    </recommendedName>
</protein>
<comment type="caution">
    <text evidence="3">The sequence shown here is derived from an EMBL/GenBank/DDBJ whole genome shotgun (WGS) entry which is preliminary data.</text>
</comment>
<evidence type="ECO:0000256" key="1">
    <source>
        <dbReference type="PROSITE-ProRule" id="PRU00176"/>
    </source>
</evidence>